<protein>
    <submittedName>
        <fullName evidence="1">Uncharacterized protein</fullName>
    </submittedName>
</protein>
<reference evidence="1" key="1">
    <citation type="journal article" date="2014" name="Front. Microbiol.">
        <title>High frequency of phylogenetically diverse reductive dehalogenase-homologous genes in deep subseafloor sedimentary metagenomes.</title>
        <authorList>
            <person name="Kawai M."/>
            <person name="Futagami T."/>
            <person name="Toyoda A."/>
            <person name="Takaki Y."/>
            <person name="Nishi S."/>
            <person name="Hori S."/>
            <person name="Arai W."/>
            <person name="Tsubouchi T."/>
            <person name="Morono Y."/>
            <person name="Uchiyama I."/>
            <person name="Ito T."/>
            <person name="Fujiyama A."/>
            <person name="Inagaki F."/>
            <person name="Takami H."/>
        </authorList>
    </citation>
    <scope>NUCLEOTIDE SEQUENCE</scope>
    <source>
        <strain evidence="1">Expedition CK06-06</strain>
    </source>
</reference>
<organism evidence="1">
    <name type="scientific">marine sediment metagenome</name>
    <dbReference type="NCBI Taxonomy" id="412755"/>
    <lineage>
        <taxon>unclassified sequences</taxon>
        <taxon>metagenomes</taxon>
        <taxon>ecological metagenomes</taxon>
    </lineage>
</organism>
<sequence>MQKKVFKVTDSISSKFLPSYVETPGVQLPPIQAPVNPNVVADIQDQVDDITDSIENKYCANYVFDQWQEITTSAP</sequence>
<name>X0TJC8_9ZZZZ</name>
<proteinExistence type="predicted"/>
<evidence type="ECO:0000313" key="1">
    <source>
        <dbReference type="EMBL" id="GAF88262.1"/>
    </source>
</evidence>
<dbReference type="AlphaFoldDB" id="X0TJC8"/>
<accession>X0TJC8</accession>
<dbReference type="EMBL" id="BARS01016559">
    <property type="protein sequence ID" value="GAF88262.1"/>
    <property type="molecule type" value="Genomic_DNA"/>
</dbReference>
<feature type="non-terminal residue" evidence="1">
    <location>
        <position position="75"/>
    </location>
</feature>
<gene>
    <name evidence="1" type="ORF">S01H1_27224</name>
</gene>
<comment type="caution">
    <text evidence="1">The sequence shown here is derived from an EMBL/GenBank/DDBJ whole genome shotgun (WGS) entry which is preliminary data.</text>
</comment>